<evidence type="ECO:0000259" key="9">
    <source>
        <dbReference type="Pfam" id="PF20216"/>
    </source>
</evidence>
<evidence type="ECO:0000256" key="2">
    <source>
        <dbReference type="ARBA" id="ARBA00009045"/>
    </source>
</evidence>
<dbReference type="Gene3D" id="1.20.1540.10">
    <property type="entry name" value="Rhomboid-like"/>
    <property type="match status" value="1"/>
</dbReference>
<dbReference type="GO" id="GO:0016020">
    <property type="term" value="C:membrane"/>
    <property type="evidence" value="ECO:0007669"/>
    <property type="project" value="UniProtKB-SubCell"/>
</dbReference>
<dbReference type="Pfam" id="PF20216">
    <property type="entry name" value="DUF6576"/>
    <property type="match status" value="1"/>
</dbReference>
<evidence type="ECO:0000313" key="10">
    <source>
        <dbReference type="EMBL" id="PVX51997.1"/>
    </source>
</evidence>
<keyword evidence="10" id="KW-0645">Protease</keyword>
<comment type="subcellular location">
    <subcellularLocation>
        <location evidence="1">Membrane</location>
        <topology evidence="1">Multi-pass membrane protein</topology>
    </subcellularLocation>
</comment>
<dbReference type="GO" id="GO:0004252">
    <property type="term" value="F:serine-type endopeptidase activity"/>
    <property type="evidence" value="ECO:0007669"/>
    <property type="project" value="InterPro"/>
</dbReference>
<evidence type="ECO:0000256" key="1">
    <source>
        <dbReference type="ARBA" id="ARBA00004141"/>
    </source>
</evidence>
<feature type="transmembrane region" description="Helical" evidence="7">
    <location>
        <begin position="145"/>
        <end position="165"/>
    </location>
</feature>
<protein>
    <submittedName>
        <fullName evidence="10">Membrane associated rhomboid family serine protease</fullName>
    </submittedName>
</protein>
<reference evidence="10 11" key="1">
    <citation type="submission" date="2018-05" db="EMBL/GenBank/DDBJ databases">
        <title>Genomic Encyclopedia of Type Strains, Phase IV (KMG-IV): sequencing the most valuable type-strain genomes for metagenomic binning, comparative biology and taxonomic classification.</title>
        <authorList>
            <person name="Goeker M."/>
        </authorList>
    </citation>
    <scope>NUCLEOTIDE SEQUENCE [LARGE SCALE GENOMIC DNA]</scope>
    <source>
        <strain evidence="10 11">DSM 28579</strain>
    </source>
</reference>
<comment type="caution">
    <text evidence="10">The sequence shown here is derived from an EMBL/GenBank/DDBJ whole genome shotgun (WGS) entry which is preliminary data.</text>
</comment>
<dbReference type="InterPro" id="IPR035952">
    <property type="entry name" value="Rhomboid-like_sf"/>
</dbReference>
<keyword evidence="5 7" id="KW-1133">Transmembrane helix</keyword>
<evidence type="ECO:0000259" key="8">
    <source>
        <dbReference type="Pfam" id="PF01694"/>
    </source>
</evidence>
<evidence type="ECO:0000256" key="4">
    <source>
        <dbReference type="ARBA" id="ARBA00022801"/>
    </source>
</evidence>
<proteinExistence type="inferred from homology"/>
<keyword evidence="3 7" id="KW-0812">Transmembrane</keyword>
<dbReference type="SUPFAM" id="SSF144091">
    <property type="entry name" value="Rhomboid-like"/>
    <property type="match status" value="1"/>
</dbReference>
<dbReference type="AlphaFoldDB" id="A0A7L4US07"/>
<feature type="transmembrane region" description="Helical" evidence="7">
    <location>
        <begin position="203"/>
        <end position="221"/>
    </location>
</feature>
<evidence type="ECO:0000256" key="7">
    <source>
        <dbReference type="SAM" id="Phobius"/>
    </source>
</evidence>
<accession>A0A7L4US07</accession>
<keyword evidence="11" id="KW-1185">Reference proteome</keyword>
<dbReference type="PANTHER" id="PTHR43731:SF14">
    <property type="entry name" value="PRESENILIN-ASSOCIATED RHOMBOID-LIKE PROTEIN, MITOCHONDRIAL"/>
    <property type="match status" value="1"/>
</dbReference>
<feature type="domain" description="DUF6576" evidence="9">
    <location>
        <begin position="244"/>
        <end position="281"/>
    </location>
</feature>
<gene>
    <name evidence="10" type="ORF">C7377_0292</name>
</gene>
<feature type="transmembrane region" description="Helical" evidence="7">
    <location>
        <begin position="78"/>
        <end position="102"/>
    </location>
</feature>
<dbReference type="Pfam" id="PF01694">
    <property type="entry name" value="Rhomboid"/>
    <property type="match status" value="1"/>
</dbReference>
<name>A0A7L4US07_BALHA</name>
<evidence type="ECO:0000256" key="3">
    <source>
        <dbReference type="ARBA" id="ARBA00022692"/>
    </source>
</evidence>
<evidence type="ECO:0000256" key="6">
    <source>
        <dbReference type="ARBA" id="ARBA00023136"/>
    </source>
</evidence>
<keyword evidence="6 7" id="KW-0472">Membrane</keyword>
<dbReference type="EMBL" id="QENZ01000003">
    <property type="protein sequence ID" value="PVX51997.1"/>
    <property type="molecule type" value="Genomic_DNA"/>
</dbReference>
<dbReference type="PANTHER" id="PTHR43731">
    <property type="entry name" value="RHOMBOID PROTEASE"/>
    <property type="match status" value="1"/>
</dbReference>
<dbReference type="InterPro" id="IPR050925">
    <property type="entry name" value="Rhomboid_protease_S54"/>
</dbReference>
<feature type="transmembrane region" description="Helical" evidence="7">
    <location>
        <begin position="172"/>
        <end position="191"/>
    </location>
</feature>
<comment type="similarity">
    <text evidence="2">Belongs to the peptidase S54 family.</text>
</comment>
<evidence type="ECO:0000256" key="5">
    <source>
        <dbReference type="ARBA" id="ARBA00022989"/>
    </source>
</evidence>
<sequence length="288" mass="33109">MMFQNYRRYTNPFTQQFQQEVHRKDLLSQIIGINVFVFLLITISGIFFFLAGIKENPIVRLLSVPSSFDVFLRRPWGIITYMFTHKGLFHLLFNMLLLFWMGKLFVKYFDTKKLLWIYIGGGIGGALLYMLAYNYLPVFATANPYSFAIGASASVMAIFFAVALYNPSYSIYLLFIGRIKMLHLAIAFIALDLLMLPGSNPGGHISHLGGALVGVLFALWMKQQPQKFSQRKAQTRTTYKHAKDFQYNAAKKQEEEYINEILDKISKSGYESLTAKERKALFKSSYKK</sequence>
<dbReference type="InterPro" id="IPR022764">
    <property type="entry name" value="Peptidase_S54_rhomboid_dom"/>
</dbReference>
<feature type="transmembrane region" description="Helical" evidence="7">
    <location>
        <begin position="114"/>
        <end position="133"/>
    </location>
</feature>
<organism evidence="10 11">
    <name type="scientific">Balneicella halophila</name>
    <dbReference type="NCBI Taxonomy" id="1537566"/>
    <lineage>
        <taxon>Bacteria</taxon>
        <taxon>Pseudomonadati</taxon>
        <taxon>Bacteroidota</taxon>
        <taxon>Bacteroidia</taxon>
        <taxon>Bacteroidales</taxon>
        <taxon>Balneicellaceae</taxon>
        <taxon>Balneicella</taxon>
    </lineage>
</organism>
<evidence type="ECO:0000313" key="11">
    <source>
        <dbReference type="Proteomes" id="UP000251835"/>
    </source>
</evidence>
<feature type="domain" description="Peptidase S54 rhomboid" evidence="8">
    <location>
        <begin position="74"/>
        <end position="221"/>
    </location>
</feature>
<dbReference type="Proteomes" id="UP000251835">
    <property type="component" value="Unassembled WGS sequence"/>
</dbReference>
<dbReference type="GO" id="GO:0006508">
    <property type="term" value="P:proteolysis"/>
    <property type="evidence" value="ECO:0007669"/>
    <property type="project" value="UniProtKB-KW"/>
</dbReference>
<dbReference type="InterPro" id="IPR046483">
    <property type="entry name" value="DUF6576"/>
</dbReference>
<keyword evidence="4" id="KW-0378">Hydrolase</keyword>
<feature type="transmembrane region" description="Helical" evidence="7">
    <location>
        <begin position="31"/>
        <end position="53"/>
    </location>
</feature>